<dbReference type="GO" id="GO:0046677">
    <property type="term" value="P:response to antibiotic"/>
    <property type="evidence" value="ECO:0007669"/>
    <property type="project" value="UniProtKB-KW"/>
</dbReference>
<evidence type="ECO:0000256" key="3">
    <source>
        <dbReference type="ARBA" id="ARBA00022741"/>
    </source>
</evidence>
<dbReference type="PIRSF" id="PIRSF000706">
    <property type="entry name" value="Kanamycin_kin"/>
    <property type="match status" value="1"/>
</dbReference>
<evidence type="ECO:0000256" key="9">
    <source>
        <dbReference type="PIRSR" id="PIRSR000706-2"/>
    </source>
</evidence>
<gene>
    <name evidence="11" type="ORF">SAMN04489860_1344</name>
</gene>
<feature type="binding site" evidence="9">
    <location>
        <position position="211"/>
    </location>
    <ligand>
        <name>Mg(2+)</name>
        <dbReference type="ChEBI" id="CHEBI:18420"/>
    </ligand>
</feature>
<proteinExistence type="inferred from homology"/>
<dbReference type="Gene3D" id="3.90.1200.10">
    <property type="match status" value="1"/>
</dbReference>
<dbReference type="GO" id="GO:0005524">
    <property type="term" value="F:ATP binding"/>
    <property type="evidence" value="ECO:0007669"/>
    <property type="project" value="UniProtKB-KW"/>
</dbReference>
<evidence type="ECO:0000313" key="11">
    <source>
        <dbReference type="EMBL" id="SDS34476.1"/>
    </source>
</evidence>
<keyword evidence="9" id="KW-0460">Magnesium</keyword>
<dbReference type="GO" id="GO:0016773">
    <property type="term" value="F:phosphotransferase activity, alcohol group as acceptor"/>
    <property type="evidence" value="ECO:0007669"/>
    <property type="project" value="InterPro"/>
</dbReference>
<protein>
    <submittedName>
        <fullName evidence="11">Kanamycin kinase</fullName>
    </submittedName>
</protein>
<keyword evidence="2 7" id="KW-0808">Transferase</keyword>
<comment type="similarity">
    <text evidence="1 7">Belongs to the aminoglycoside phosphotransferase family.</text>
</comment>
<evidence type="ECO:0000256" key="7">
    <source>
        <dbReference type="PIRNR" id="PIRNR000706"/>
    </source>
</evidence>
<organism evidence="11 12">
    <name type="scientific">Paraoerskovia marina</name>
    <dbReference type="NCBI Taxonomy" id="545619"/>
    <lineage>
        <taxon>Bacteria</taxon>
        <taxon>Bacillati</taxon>
        <taxon>Actinomycetota</taxon>
        <taxon>Actinomycetes</taxon>
        <taxon>Micrococcales</taxon>
        <taxon>Cellulomonadaceae</taxon>
        <taxon>Paraoerskovia</taxon>
    </lineage>
</organism>
<name>A0A1H1RG07_9CELL</name>
<evidence type="ECO:0000256" key="4">
    <source>
        <dbReference type="ARBA" id="ARBA00022777"/>
    </source>
</evidence>
<keyword evidence="4 7" id="KW-0418">Kinase</keyword>
<dbReference type="Proteomes" id="UP000185663">
    <property type="component" value="Chromosome I"/>
</dbReference>
<evidence type="ECO:0000259" key="10">
    <source>
        <dbReference type="Pfam" id="PF01636"/>
    </source>
</evidence>
<keyword evidence="6 7" id="KW-0046">Antibiotic resistance</keyword>
<dbReference type="SUPFAM" id="SSF56112">
    <property type="entry name" value="Protein kinase-like (PK-like)"/>
    <property type="match status" value="1"/>
</dbReference>
<evidence type="ECO:0000256" key="6">
    <source>
        <dbReference type="ARBA" id="ARBA00023251"/>
    </source>
</evidence>
<evidence type="ECO:0000256" key="2">
    <source>
        <dbReference type="ARBA" id="ARBA00022679"/>
    </source>
</evidence>
<reference evidence="11 12" key="1">
    <citation type="submission" date="2016-10" db="EMBL/GenBank/DDBJ databases">
        <authorList>
            <person name="de Groot N.N."/>
        </authorList>
    </citation>
    <scope>NUCLEOTIDE SEQUENCE [LARGE SCALE GENOMIC DNA]</scope>
    <source>
        <strain evidence="11 12">DSM 22126</strain>
    </source>
</reference>
<keyword evidence="12" id="KW-1185">Reference proteome</keyword>
<dbReference type="OrthoDB" id="3806873at2"/>
<dbReference type="RefSeq" id="WP_083372030.1">
    <property type="nucleotide sequence ID" value="NZ_LT629776.1"/>
</dbReference>
<dbReference type="GO" id="GO:0046872">
    <property type="term" value="F:metal ion binding"/>
    <property type="evidence" value="ECO:0007669"/>
    <property type="project" value="UniProtKB-KW"/>
</dbReference>
<dbReference type="GO" id="GO:0016301">
    <property type="term" value="F:kinase activity"/>
    <property type="evidence" value="ECO:0007669"/>
    <property type="project" value="UniProtKB-KW"/>
</dbReference>
<keyword evidence="9" id="KW-0479">Metal-binding</keyword>
<feature type="active site" description="Proton acceptor" evidence="8">
    <location>
        <position position="192"/>
    </location>
</feature>
<dbReference type="STRING" id="545619.SAMN04489860_1344"/>
<dbReference type="AlphaFoldDB" id="A0A1H1RG07"/>
<evidence type="ECO:0000256" key="5">
    <source>
        <dbReference type="ARBA" id="ARBA00022840"/>
    </source>
</evidence>
<dbReference type="Pfam" id="PF01636">
    <property type="entry name" value="APH"/>
    <property type="match status" value="1"/>
</dbReference>
<keyword evidence="3 7" id="KW-0547">Nucleotide-binding</keyword>
<dbReference type="Gene3D" id="3.30.200.20">
    <property type="entry name" value="Phosphorylase Kinase, domain 1"/>
    <property type="match status" value="1"/>
</dbReference>
<feature type="domain" description="Aminoglycoside phosphotransferase" evidence="10">
    <location>
        <begin position="66"/>
        <end position="256"/>
    </location>
</feature>
<dbReference type="CDD" id="cd05150">
    <property type="entry name" value="APH"/>
    <property type="match status" value="1"/>
</dbReference>
<dbReference type="InterPro" id="IPR011009">
    <property type="entry name" value="Kinase-like_dom_sf"/>
</dbReference>
<evidence type="ECO:0000256" key="1">
    <source>
        <dbReference type="ARBA" id="ARBA00006219"/>
    </source>
</evidence>
<dbReference type="InterPro" id="IPR024165">
    <property type="entry name" value="Kan/Strep_kinase"/>
</dbReference>
<sequence length="266" mass="28064">MTVIAGPPSGRVALPPHVTSLLTLLGVATDDVVPVWQGTTGVLTFRAGAHHVKWAPASSGIDVTVEADRISWAAPHVAVPEVVGQASSPEGSWMVTRTLPGSSAVAERWLADPEAAARAVGRGLRTFHDSLPVEACPTEWSIAARVANARTRVDRGDSRALWAPEHRGYSIGEALSLLASPPPLDLVVCHGDACLPNTLLHDDGALAGHVDLGTLGVADRWADLAVAAWSTGWNYGEGYEDALYAGYGLAPDPAKISYYRLLWDLS</sequence>
<dbReference type="eggNOG" id="COG3231">
    <property type="taxonomic scope" value="Bacteria"/>
</dbReference>
<dbReference type="EMBL" id="LT629776">
    <property type="protein sequence ID" value="SDS34476.1"/>
    <property type="molecule type" value="Genomic_DNA"/>
</dbReference>
<feature type="binding site" evidence="9">
    <location>
        <position position="197"/>
    </location>
    <ligand>
        <name>Mg(2+)</name>
        <dbReference type="ChEBI" id="CHEBI:18420"/>
    </ligand>
</feature>
<accession>A0A1H1RG07</accession>
<dbReference type="InterPro" id="IPR002575">
    <property type="entry name" value="Aminoglycoside_PTrfase"/>
</dbReference>
<evidence type="ECO:0000256" key="8">
    <source>
        <dbReference type="PIRSR" id="PIRSR000706-1"/>
    </source>
</evidence>
<evidence type="ECO:0000313" key="12">
    <source>
        <dbReference type="Proteomes" id="UP000185663"/>
    </source>
</evidence>
<keyword evidence="5 7" id="KW-0067">ATP-binding</keyword>